<dbReference type="Proteomes" id="UP000836597">
    <property type="component" value="Chromosome"/>
</dbReference>
<dbReference type="EMBL" id="CDGJ01000104">
    <property type="protein sequence ID" value="CEJ08925.1"/>
    <property type="molecule type" value="Genomic_DNA"/>
</dbReference>
<dbReference type="InterPro" id="IPR027277">
    <property type="entry name" value="NadC/ModD"/>
</dbReference>
<dbReference type="Gene3D" id="3.20.20.70">
    <property type="entry name" value="Aldolase class I"/>
    <property type="match status" value="1"/>
</dbReference>
<dbReference type="RefSeq" id="WP_240984508.1">
    <property type="nucleotide sequence ID" value="NZ_CDGJ01000104.1"/>
</dbReference>
<dbReference type="InterPro" id="IPR002638">
    <property type="entry name" value="Quinolinate_PRibosylTrfase_C"/>
</dbReference>
<dbReference type="GO" id="GO:0004516">
    <property type="term" value="F:nicotinate phosphoribosyltransferase activity"/>
    <property type="evidence" value="ECO:0007669"/>
    <property type="project" value="UniProtKB-EC"/>
</dbReference>
<dbReference type="KEGG" id="aacx:DEACI_1571"/>
<dbReference type="GO" id="GO:0004514">
    <property type="term" value="F:nicotinate-nucleotide diphosphorylase (carboxylating) activity"/>
    <property type="evidence" value="ECO:0007669"/>
    <property type="project" value="UniProtKB-EC"/>
</dbReference>
<dbReference type="Proteomes" id="UP001071230">
    <property type="component" value="Unassembled WGS sequence"/>
</dbReference>
<dbReference type="PANTHER" id="PTHR32179">
    <property type="entry name" value="NICOTINATE-NUCLEOTIDE PYROPHOSPHORYLASE [CARBOXYLATING]"/>
    <property type="match status" value="1"/>
</dbReference>
<evidence type="ECO:0000256" key="2">
    <source>
        <dbReference type="ARBA" id="ARBA00022676"/>
    </source>
</evidence>
<dbReference type="SUPFAM" id="SSF54675">
    <property type="entry name" value="Nicotinate/Quinolinate PRTase N-terminal domain-like"/>
    <property type="match status" value="1"/>
</dbReference>
<dbReference type="GO" id="GO:0009435">
    <property type="term" value="P:NAD+ biosynthetic process"/>
    <property type="evidence" value="ECO:0007669"/>
    <property type="project" value="InterPro"/>
</dbReference>
<dbReference type="Pfam" id="PF01729">
    <property type="entry name" value="QRPTase_C"/>
    <property type="match status" value="1"/>
</dbReference>
<dbReference type="GO" id="GO:0034213">
    <property type="term" value="P:quinolinate catabolic process"/>
    <property type="evidence" value="ECO:0007669"/>
    <property type="project" value="TreeGrafter"/>
</dbReference>
<reference evidence="5" key="1">
    <citation type="submission" date="2014-11" db="EMBL/GenBank/DDBJ databases">
        <authorList>
            <person name="Hornung B.V."/>
        </authorList>
    </citation>
    <scope>NUCLEOTIDE SEQUENCE</scope>
    <source>
        <strain evidence="5">INE</strain>
    </source>
</reference>
<keyword evidence="6" id="KW-1185">Reference proteome</keyword>
<comment type="similarity">
    <text evidence="1">Belongs to the NadC/ModD family.</text>
</comment>
<dbReference type="InterPro" id="IPR037128">
    <property type="entry name" value="Quinolinate_PRibosylTase_N_sf"/>
</dbReference>
<feature type="domain" description="Quinolinate phosphoribosyl transferase C-terminal" evidence="3">
    <location>
        <begin position="88"/>
        <end position="261"/>
    </location>
</feature>
<dbReference type="EC" id="2.4.2.19" evidence="4"/>
<keyword evidence="4" id="KW-0436">Ligase</keyword>
<dbReference type="GO" id="GO:0005737">
    <property type="term" value="C:cytoplasm"/>
    <property type="evidence" value="ECO:0007669"/>
    <property type="project" value="TreeGrafter"/>
</dbReference>
<proteinExistence type="inferred from homology"/>
<dbReference type="EMBL" id="LR746496">
    <property type="protein sequence ID" value="CAA7600918.1"/>
    <property type="molecule type" value="Genomic_DNA"/>
</dbReference>
<evidence type="ECO:0000256" key="1">
    <source>
        <dbReference type="ARBA" id="ARBA00009400"/>
    </source>
</evidence>
<gene>
    <name evidence="4" type="ORF">DEACI_1571</name>
    <name evidence="5" type="ORF">DEACI_3407</name>
</gene>
<reference evidence="4" key="2">
    <citation type="submission" date="2020-01" db="EMBL/GenBank/DDBJ databases">
        <authorList>
            <person name="Hornung B."/>
        </authorList>
    </citation>
    <scope>NUCLEOTIDE SEQUENCE</scope>
    <source>
        <strain evidence="4">PacBioINE</strain>
    </source>
</reference>
<dbReference type="InterPro" id="IPR013785">
    <property type="entry name" value="Aldolase_TIM"/>
</dbReference>
<dbReference type="Gene3D" id="3.90.1170.20">
    <property type="entry name" value="Quinolinate phosphoribosyl transferase, N-terminal domain"/>
    <property type="match status" value="1"/>
</dbReference>
<organism evidence="4">
    <name type="scientific">Acididesulfobacillus acetoxydans</name>
    <dbReference type="NCBI Taxonomy" id="1561005"/>
    <lineage>
        <taxon>Bacteria</taxon>
        <taxon>Bacillati</taxon>
        <taxon>Bacillota</taxon>
        <taxon>Clostridia</taxon>
        <taxon>Eubacteriales</taxon>
        <taxon>Peptococcaceae</taxon>
        <taxon>Acididesulfobacillus</taxon>
    </lineage>
</organism>
<evidence type="ECO:0000259" key="3">
    <source>
        <dbReference type="Pfam" id="PF01729"/>
    </source>
</evidence>
<accession>A0A8S0W2R7</accession>
<evidence type="ECO:0000313" key="4">
    <source>
        <dbReference type="EMBL" id="CAA7600918.1"/>
    </source>
</evidence>
<dbReference type="AlphaFoldDB" id="A0A8S0W2R7"/>
<keyword evidence="4" id="KW-0808">Transferase</keyword>
<protein>
    <submittedName>
        <fullName evidence="4">Nicotinate phosphoribosyltransferase/nicotinate-nucleotide diphosphorylase (Carboxylating)</fullName>
        <ecNumber evidence="4">2.4.2.19</ecNumber>
    </submittedName>
    <submittedName>
        <fullName evidence="5">Nicotinate-nucleotide pyrophosphorylase</fullName>
        <ecNumber evidence="4 5">6.3.4.21</ecNumber>
    </submittedName>
</protein>
<dbReference type="SUPFAM" id="SSF51690">
    <property type="entry name" value="Nicotinate/Quinolinate PRTase C-terminal domain-like"/>
    <property type="match status" value="1"/>
</dbReference>
<sequence>MDVREFLFAPLQGKTYKFSIKSRENGIFSGAARLKDMAAELGIAQFRVRPEGQELHAGSLVFSGMGNAETVTKAEEILPGVIGKPSGVATAAAAFTQKTQRLKVVCGAWKKVDRAVRKELRQAVITGGAELRITDEPFIYLDKNYIRMFGGIAVAVARAKAFDASRVVVAQLRGESMDIASEANLAVRAGAGILMVDTGQVSDLRLVVAAAEQGGWRERVRLAFAGGVNVQQLEELANLGADIVDVGRAILDAPMLDFCLDVEGEL</sequence>
<dbReference type="PANTHER" id="PTHR32179:SF3">
    <property type="entry name" value="NICOTINATE-NUCLEOTIDE PYROPHOSPHORYLASE [CARBOXYLATING]"/>
    <property type="match status" value="1"/>
</dbReference>
<evidence type="ECO:0000313" key="5">
    <source>
        <dbReference type="EMBL" id="CEJ08925.1"/>
    </source>
</evidence>
<dbReference type="EC" id="6.3.4.21" evidence="4 5"/>
<evidence type="ECO:0000313" key="6">
    <source>
        <dbReference type="Proteomes" id="UP001071230"/>
    </source>
</evidence>
<name>A0A8S0W2R7_9FIRM</name>
<dbReference type="InterPro" id="IPR036068">
    <property type="entry name" value="Nicotinate_pribotase-like_C"/>
</dbReference>
<keyword evidence="2 4" id="KW-0328">Glycosyltransferase</keyword>